<proteinExistence type="predicted"/>
<organism evidence="1 2">
    <name type="scientific">Lobosporangium transversale</name>
    <dbReference type="NCBI Taxonomy" id="64571"/>
    <lineage>
        <taxon>Eukaryota</taxon>
        <taxon>Fungi</taxon>
        <taxon>Fungi incertae sedis</taxon>
        <taxon>Mucoromycota</taxon>
        <taxon>Mortierellomycotina</taxon>
        <taxon>Mortierellomycetes</taxon>
        <taxon>Mortierellales</taxon>
        <taxon>Mortierellaceae</taxon>
        <taxon>Lobosporangium</taxon>
    </lineage>
</organism>
<gene>
    <name evidence="1" type="ORF">BCR41DRAFT_86828</name>
</gene>
<dbReference type="InterPro" id="IPR015943">
    <property type="entry name" value="WD40/YVTN_repeat-like_dom_sf"/>
</dbReference>
<dbReference type="Proteomes" id="UP000193648">
    <property type="component" value="Unassembled WGS sequence"/>
</dbReference>
<dbReference type="RefSeq" id="XP_021880883.1">
    <property type="nucleotide sequence ID" value="XM_022031052.1"/>
</dbReference>
<dbReference type="Gene3D" id="2.130.10.10">
    <property type="entry name" value="YVTN repeat-like/Quinoprotein amine dehydrogenase"/>
    <property type="match status" value="1"/>
</dbReference>
<evidence type="ECO:0000313" key="1">
    <source>
        <dbReference type="EMBL" id="ORZ14405.1"/>
    </source>
</evidence>
<accession>A0A1Y2GQL0</accession>
<evidence type="ECO:0000313" key="2">
    <source>
        <dbReference type="Proteomes" id="UP000193648"/>
    </source>
</evidence>
<comment type="caution">
    <text evidence="1">The sequence shown here is derived from an EMBL/GenBank/DDBJ whole genome shotgun (WGS) entry which is preliminary data.</text>
</comment>
<keyword evidence="2" id="KW-1185">Reference proteome</keyword>
<dbReference type="OrthoDB" id="20774at2759"/>
<dbReference type="AlphaFoldDB" id="A0A1Y2GQL0"/>
<name>A0A1Y2GQL0_9FUNG</name>
<protein>
    <submittedName>
        <fullName evidence="1">Uncharacterized protein</fullName>
    </submittedName>
</protein>
<reference evidence="1 2" key="1">
    <citation type="submission" date="2016-07" db="EMBL/GenBank/DDBJ databases">
        <title>Pervasive Adenine N6-methylation of Active Genes in Fungi.</title>
        <authorList>
            <consortium name="DOE Joint Genome Institute"/>
            <person name="Mondo S.J."/>
            <person name="Dannebaum R.O."/>
            <person name="Kuo R.C."/>
            <person name="Labutti K."/>
            <person name="Haridas S."/>
            <person name="Kuo A."/>
            <person name="Salamov A."/>
            <person name="Ahrendt S.R."/>
            <person name="Lipzen A."/>
            <person name="Sullivan W."/>
            <person name="Andreopoulos W.B."/>
            <person name="Clum A."/>
            <person name="Lindquist E."/>
            <person name="Daum C."/>
            <person name="Ramamoorthy G.K."/>
            <person name="Gryganskyi A."/>
            <person name="Culley D."/>
            <person name="Magnuson J.K."/>
            <person name="James T.Y."/>
            <person name="O'Malley M.A."/>
            <person name="Stajich J.E."/>
            <person name="Spatafora J.W."/>
            <person name="Visel A."/>
            <person name="Grigoriev I.V."/>
        </authorList>
    </citation>
    <scope>NUCLEOTIDE SEQUENCE [LARGE SCALE GENOMIC DNA]</scope>
    <source>
        <strain evidence="1 2">NRRL 3116</strain>
    </source>
</reference>
<sequence>MLLFHSTMNHSEVRVFAKHLQAPGVVHQVCIGDWTGFRNEWNECLSQERPDQLDVIVGKGSFLSLYKFTIDKTDVEERPKGSFQIVHEQPVFGTIKDMKVMRCTFETEVEGDMKMETDMDDGLDRPRYGYLPRHASSFVVAVTSDSGYLSLLTFYFNGDTKDTTDQGKFYTLQQVYLYLKGVNMANWF</sequence>
<dbReference type="InParanoid" id="A0A1Y2GQL0"/>
<dbReference type="EMBL" id="MCFF01000021">
    <property type="protein sequence ID" value="ORZ14405.1"/>
    <property type="molecule type" value="Genomic_DNA"/>
</dbReference>
<dbReference type="GeneID" id="33572893"/>